<dbReference type="EMBL" id="BDHI01000015">
    <property type="protein sequence ID" value="GCB24162.1"/>
    <property type="molecule type" value="Genomic_DNA"/>
</dbReference>
<dbReference type="AlphaFoldDB" id="A0A401KY53"/>
<evidence type="ECO:0000313" key="1">
    <source>
        <dbReference type="EMBL" id="GCB24162.1"/>
    </source>
</evidence>
<reference evidence="1 2" key="1">
    <citation type="submission" date="2016-09" db="EMBL/GenBank/DDBJ databases">
        <title>Aspergillus awamori IFM 58123T.</title>
        <authorList>
            <person name="Kusuya Y."/>
            <person name="Shimizu M."/>
            <person name="Takahashi H."/>
            <person name="Yaguchi T."/>
        </authorList>
    </citation>
    <scope>NUCLEOTIDE SEQUENCE [LARGE SCALE GENOMIC DNA]</scope>
    <source>
        <strain evidence="1 2">IFM 58123</strain>
    </source>
</reference>
<keyword evidence="2" id="KW-1185">Reference proteome</keyword>
<comment type="caution">
    <text evidence="1">The sequence shown here is derived from an EMBL/GenBank/DDBJ whole genome shotgun (WGS) entry which is preliminary data.</text>
</comment>
<protein>
    <submittedName>
        <fullName evidence="1">Uncharacterized protein</fullName>
    </submittedName>
</protein>
<evidence type="ECO:0000313" key="2">
    <source>
        <dbReference type="Proteomes" id="UP000286921"/>
    </source>
</evidence>
<organism evidence="1 2">
    <name type="scientific">Aspergillus awamori</name>
    <name type="common">Black koji mold</name>
    <dbReference type="NCBI Taxonomy" id="105351"/>
    <lineage>
        <taxon>Eukaryota</taxon>
        <taxon>Fungi</taxon>
        <taxon>Dikarya</taxon>
        <taxon>Ascomycota</taxon>
        <taxon>Pezizomycotina</taxon>
        <taxon>Eurotiomycetes</taxon>
        <taxon>Eurotiomycetidae</taxon>
        <taxon>Eurotiales</taxon>
        <taxon>Aspergillaceae</taxon>
        <taxon>Aspergillus</taxon>
    </lineage>
</organism>
<name>A0A401KY53_ASPAW</name>
<accession>A0A401KY53</accession>
<proteinExistence type="predicted"/>
<gene>
    <name evidence="1" type="ORF">AAWM_07047</name>
</gene>
<sequence length="158" mass="18201">MLADFQHVNRPWARHLIKFLRSWGMDIAVASYGVHGSSHSADRDQHEWGHPDPSRLTLELLQFSVSPFLLFSVCLPTCWPMPYPDFPQFSTPSSPAVPQLNVRRWVQHFDEPSNVFHAMDMGKPASLRLVVFTWLWFQNYMQGYELTSSINGIAQQPS</sequence>
<dbReference type="Proteomes" id="UP000286921">
    <property type="component" value="Unassembled WGS sequence"/>
</dbReference>